<dbReference type="SUPFAM" id="SSF56112">
    <property type="entry name" value="Protein kinase-like (PK-like)"/>
    <property type="match status" value="1"/>
</dbReference>
<dbReference type="Proteomes" id="UP001151760">
    <property type="component" value="Unassembled WGS sequence"/>
</dbReference>
<organism evidence="1 2">
    <name type="scientific">Tanacetum coccineum</name>
    <dbReference type="NCBI Taxonomy" id="301880"/>
    <lineage>
        <taxon>Eukaryota</taxon>
        <taxon>Viridiplantae</taxon>
        <taxon>Streptophyta</taxon>
        <taxon>Embryophyta</taxon>
        <taxon>Tracheophyta</taxon>
        <taxon>Spermatophyta</taxon>
        <taxon>Magnoliopsida</taxon>
        <taxon>eudicotyledons</taxon>
        <taxon>Gunneridae</taxon>
        <taxon>Pentapetalae</taxon>
        <taxon>asterids</taxon>
        <taxon>campanulids</taxon>
        <taxon>Asterales</taxon>
        <taxon>Asteraceae</taxon>
        <taxon>Asteroideae</taxon>
        <taxon>Anthemideae</taxon>
        <taxon>Anthemidinae</taxon>
        <taxon>Tanacetum</taxon>
    </lineage>
</organism>
<keyword evidence="1" id="KW-0808">Transferase</keyword>
<dbReference type="GO" id="GO:0016301">
    <property type="term" value="F:kinase activity"/>
    <property type="evidence" value="ECO:0007669"/>
    <property type="project" value="UniProtKB-KW"/>
</dbReference>
<keyword evidence="1" id="KW-0418">Kinase</keyword>
<evidence type="ECO:0000313" key="2">
    <source>
        <dbReference type="Proteomes" id="UP001151760"/>
    </source>
</evidence>
<comment type="caution">
    <text evidence="1">The sequence shown here is derived from an EMBL/GenBank/DDBJ whole genome shotgun (WGS) entry which is preliminary data.</text>
</comment>
<evidence type="ECO:0000313" key="1">
    <source>
        <dbReference type="EMBL" id="GJT92316.1"/>
    </source>
</evidence>
<name>A0ABQ5HWW9_9ASTR</name>
<dbReference type="PANTHER" id="PTHR37392:SF1">
    <property type="entry name" value="OS09G0556800 PROTEIN"/>
    <property type="match status" value="1"/>
</dbReference>
<accession>A0ABQ5HWW9</accession>
<reference evidence="1" key="2">
    <citation type="submission" date="2022-01" db="EMBL/GenBank/DDBJ databases">
        <authorList>
            <person name="Yamashiro T."/>
            <person name="Shiraishi A."/>
            <person name="Satake H."/>
            <person name="Nakayama K."/>
        </authorList>
    </citation>
    <scope>NUCLEOTIDE SEQUENCE</scope>
</reference>
<dbReference type="EMBL" id="BQNB010020097">
    <property type="protein sequence ID" value="GJT92316.1"/>
    <property type="molecule type" value="Genomic_DNA"/>
</dbReference>
<reference evidence="1" key="1">
    <citation type="journal article" date="2022" name="Int. J. Mol. Sci.">
        <title>Draft Genome of Tanacetum Coccineum: Genomic Comparison of Closely Related Tanacetum-Family Plants.</title>
        <authorList>
            <person name="Yamashiro T."/>
            <person name="Shiraishi A."/>
            <person name="Nakayama K."/>
            <person name="Satake H."/>
        </authorList>
    </citation>
    <scope>NUCLEOTIDE SEQUENCE</scope>
</reference>
<proteinExistence type="predicted"/>
<gene>
    <name evidence="1" type="ORF">Tco_1081161</name>
</gene>
<sequence>MSPLFLSFSVLVSHTFQKLPTKFCNPSFAGVSYSRSVTFCHAHGVLQRDLKLHNLLLDRKTLMVKIRGLGLAQAEALDFAKKLLLRDANVAYASTSPNLKFTVVVANDVPLEGETKEDNQILLLKSRKLSLFFVSDDEAECSGLLYAEDKYHASKTPLLQRLKVQGDKIDPKDVVIAGPKHKDPNNECSVIDLQDSGSKNKLKQQNLGIKQVNRVASVLGPSSSSSFKNGKR</sequence>
<keyword evidence="2" id="KW-1185">Reference proteome</keyword>
<dbReference type="InterPro" id="IPR011009">
    <property type="entry name" value="Kinase-like_dom_sf"/>
</dbReference>
<protein>
    <submittedName>
        <fullName evidence="1">Cyclin-dependent kinase</fullName>
    </submittedName>
</protein>
<dbReference type="Gene3D" id="1.10.510.10">
    <property type="entry name" value="Transferase(Phosphotransferase) domain 1"/>
    <property type="match status" value="1"/>
</dbReference>
<dbReference type="PANTHER" id="PTHR37392">
    <property type="entry name" value="OS09G0556800 PROTEIN"/>
    <property type="match status" value="1"/>
</dbReference>